<keyword evidence="3" id="KW-0808">Transferase</keyword>
<evidence type="ECO:0000256" key="1">
    <source>
        <dbReference type="ARBA" id="ARBA00009059"/>
    </source>
</evidence>
<dbReference type="Proteomes" id="UP000288216">
    <property type="component" value="Unassembled WGS sequence"/>
</dbReference>
<evidence type="ECO:0000313" key="5">
    <source>
        <dbReference type="EMBL" id="GCB66627.1"/>
    </source>
</evidence>
<evidence type="ECO:0008006" key="7">
    <source>
        <dbReference type="Google" id="ProtNLM"/>
    </source>
</evidence>
<dbReference type="OrthoDB" id="1298661at2759"/>
<dbReference type="AlphaFoldDB" id="A0A401P0K0"/>
<protein>
    <recommendedName>
        <fullName evidence="7">Alpha N-terminal protein methyltransferase 1B</fullName>
    </recommendedName>
</protein>
<dbReference type="Gene3D" id="3.40.50.150">
    <property type="entry name" value="Vaccinia Virus protein VP39"/>
    <property type="match status" value="1"/>
</dbReference>
<dbReference type="GO" id="GO:0005737">
    <property type="term" value="C:cytoplasm"/>
    <property type="evidence" value="ECO:0007669"/>
    <property type="project" value="TreeGrafter"/>
</dbReference>
<evidence type="ECO:0000256" key="3">
    <source>
        <dbReference type="ARBA" id="ARBA00022679"/>
    </source>
</evidence>
<proteinExistence type="inferred from homology"/>
<dbReference type="InterPro" id="IPR008576">
    <property type="entry name" value="MeTrfase_NTM1"/>
</dbReference>
<dbReference type="SUPFAM" id="SSF53335">
    <property type="entry name" value="S-adenosyl-L-methionine-dependent methyltransferases"/>
    <property type="match status" value="1"/>
</dbReference>
<comment type="caution">
    <text evidence="5">The sequence shown here is derived from an EMBL/GenBank/DDBJ whole genome shotgun (WGS) entry which is preliminary data.</text>
</comment>
<reference evidence="5 6" key="1">
    <citation type="journal article" date="2018" name="Nat. Ecol. Evol.">
        <title>Shark genomes provide insights into elasmobranch evolution and the origin of vertebrates.</title>
        <authorList>
            <person name="Hara Y"/>
            <person name="Yamaguchi K"/>
            <person name="Onimaru K"/>
            <person name="Kadota M"/>
            <person name="Koyanagi M"/>
            <person name="Keeley SD"/>
            <person name="Tatsumi K"/>
            <person name="Tanaka K"/>
            <person name="Motone F"/>
            <person name="Kageyama Y"/>
            <person name="Nozu R"/>
            <person name="Adachi N"/>
            <person name="Nishimura O"/>
            <person name="Nakagawa R"/>
            <person name="Tanegashima C"/>
            <person name="Kiyatake I"/>
            <person name="Matsumoto R"/>
            <person name="Murakumo K"/>
            <person name="Nishida K"/>
            <person name="Terakita A"/>
            <person name="Kuratani S"/>
            <person name="Sato K"/>
            <person name="Hyodo S Kuraku.S."/>
        </authorList>
    </citation>
    <scope>NUCLEOTIDE SEQUENCE [LARGE SCALE GENOMIC DNA]</scope>
</reference>
<dbReference type="Pfam" id="PF05891">
    <property type="entry name" value="Methyltransf_PK"/>
    <property type="match status" value="1"/>
</dbReference>
<dbReference type="CDD" id="cd02440">
    <property type="entry name" value="AdoMet_MTases"/>
    <property type="match status" value="1"/>
</dbReference>
<keyword evidence="4" id="KW-0949">S-adenosyl-L-methionine</keyword>
<gene>
    <name evidence="5" type="ORF">scyTo_0007909</name>
</gene>
<organism evidence="5 6">
    <name type="scientific">Scyliorhinus torazame</name>
    <name type="common">Cloudy catshark</name>
    <name type="synonym">Catulus torazame</name>
    <dbReference type="NCBI Taxonomy" id="75743"/>
    <lineage>
        <taxon>Eukaryota</taxon>
        <taxon>Metazoa</taxon>
        <taxon>Chordata</taxon>
        <taxon>Craniata</taxon>
        <taxon>Vertebrata</taxon>
        <taxon>Chondrichthyes</taxon>
        <taxon>Elasmobranchii</taxon>
        <taxon>Galeomorphii</taxon>
        <taxon>Galeoidea</taxon>
        <taxon>Carcharhiniformes</taxon>
        <taxon>Scyliorhinidae</taxon>
        <taxon>Scyliorhinus</taxon>
    </lineage>
</organism>
<dbReference type="EMBL" id="BFAA01002951">
    <property type="protein sequence ID" value="GCB66627.1"/>
    <property type="molecule type" value="Genomic_DNA"/>
</dbReference>
<dbReference type="PANTHER" id="PTHR12753:SF2">
    <property type="entry name" value="N-TERMINAL XAA-PRO-LYS N-METHYLTRANSFERASE 2"/>
    <property type="match status" value="1"/>
</dbReference>
<dbReference type="STRING" id="75743.A0A401P0K0"/>
<keyword evidence="2" id="KW-0489">Methyltransferase</keyword>
<evidence type="ECO:0000313" key="6">
    <source>
        <dbReference type="Proteomes" id="UP000288216"/>
    </source>
</evidence>
<accession>A0A401P0K0</accession>
<keyword evidence="6" id="KW-1185">Reference proteome</keyword>
<dbReference type="GO" id="GO:0071885">
    <property type="term" value="F:N-terminal protein N-methyltransferase activity"/>
    <property type="evidence" value="ECO:0007669"/>
    <property type="project" value="TreeGrafter"/>
</dbReference>
<dbReference type="PANTHER" id="PTHR12753">
    <property type="entry name" value="AD-003 - RELATED"/>
    <property type="match status" value="1"/>
</dbReference>
<dbReference type="OMA" id="ESSISYW"/>
<evidence type="ECO:0000256" key="2">
    <source>
        <dbReference type="ARBA" id="ARBA00022603"/>
    </source>
</evidence>
<comment type="similarity">
    <text evidence="1">Belongs to the methyltransferase superfamily. NTM1 family.</text>
</comment>
<dbReference type="InterPro" id="IPR029063">
    <property type="entry name" value="SAM-dependent_MTases_sf"/>
</dbReference>
<evidence type="ECO:0000256" key="4">
    <source>
        <dbReference type="ARBA" id="ARBA00022691"/>
    </source>
</evidence>
<name>A0A401P0K0_SCYTO</name>
<dbReference type="FunFam" id="3.40.50.150:FF:000025">
    <property type="entry name" value="N-terminal Xaa-Pro-Lys N-methyltransferase 1"/>
    <property type="match status" value="1"/>
</dbReference>
<dbReference type="GO" id="GO:0032259">
    <property type="term" value="P:methylation"/>
    <property type="evidence" value="ECO:0007669"/>
    <property type="project" value="UniProtKB-KW"/>
</dbReference>
<sequence length="282" mass="32556">MEEKVEWKKAHYAFKSRWDSTDGHMCRHSMSFFLHKTIRADFFSSYLFLLEQLPLVKLFTLTSEVINGEMQFYSRAKRFYEEVPATEEGMMGDFLELNGIDVQSSSVFLRKFVGGPGKAETEYALDCGCGIGRVTRYVLLPVFSSVDLVDMMDNFLYEALSYIGRDVRKVKDYFCVALQDLTPPIKKYDVIWIQWVTGHLTDKDLMKFLIKCKYSLKDDGVIIIKDNVGRQGCVLDQTDSSVIREIEILRNIIAKADLEIICAEKQLDIPEQFVPVWMLALK</sequence>